<dbReference type="EMBL" id="GBXM01049809">
    <property type="protein sequence ID" value="JAH58768.1"/>
    <property type="molecule type" value="Transcribed_RNA"/>
</dbReference>
<dbReference type="AlphaFoldDB" id="A0A0E9U1D9"/>
<sequence length="30" mass="3724">MLNTDHTPQRASSHCQYLFDVFIYLYHIYF</sequence>
<reference evidence="1" key="1">
    <citation type="submission" date="2014-11" db="EMBL/GenBank/DDBJ databases">
        <authorList>
            <person name="Amaro Gonzalez C."/>
        </authorList>
    </citation>
    <scope>NUCLEOTIDE SEQUENCE</scope>
</reference>
<reference evidence="1" key="2">
    <citation type="journal article" date="2015" name="Fish Shellfish Immunol.">
        <title>Early steps in the European eel (Anguilla anguilla)-Vibrio vulnificus interaction in the gills: Role of the RtxA13 toxin.</title>
        <authorList>
            <person name="Callol A."/>
            <person name="Pajuelo D."/>
            <person name="Ebbesson L."/>
            <person name="Teles M."/>
            <person name="MacKenzie S."/>
            <person name="Amaro C."/>
        </authorList>
    </citation>
    <scope>NUCLEOTIDE SEQUENCE</scope>
</reference>
<protein>
    <submittedName>
        <fullName evidence="1">Uncharacterized protein</fullName>
    </submittedName>
</protein>
<evidence type="ECO:0000313" key="1">
    <source>
        <dbReference type="EMBL" id="JAH58768.1"/>
    </source>
</evidence>
<proteinExistence type="predicted"/>
<name>A0A0E9U1D9_ANGAN</name>
<accession>A0A0E9U1D9</accession>
<organism evidence="1">
    <name type="scientific">Anguilla anguilla</name>
    <name type="common">European freshwater eel</name>
    <name type="synonym">Muraena anguilla</name>
    <dbReference type="NCBI Taxonomy" id="7936"/>
    <lineage>
        <taxon>Eukaryota</taxon>
        <taxon>Metazoa</taxon>
        <taxon>Chordata</taxon>
        <taxon>Craniata</taxon>
        <taxon>Vertebrata</taxon>
        <taxon>Euteleostomi</taxon>
        <taxon>Actinopterygii</taxon>
        <taxon>Neopterygii</taxon>
        <taxon>Teleostei</taxon>
        <taxon>Anguilliformes</taxon>
        <taxon>Anguillidae</taxon>
        <taxon>Anguilla</taxon>
    </lineage>
</organism>